<name>A0A0T5P9J7_9RHOB</name>
<evidence type="ECO:0000313" key="4">
    <source>
        <dbReference type="Proteomes" id="UP000325785"/>
    </source>
</evidence>
<dbReference type="PATRIC" id="fig|540747.5.peg.5768"/>
<proteinExistence type="predicted"/>
<dbReference type="AlphaFoldDB" id="A0A0T5P9J7"/>
<keyword evidence="3" id="KW-1185">Reference proteome</keyword>
<dbReference type="EMBL" id="LAXI01000007">
    <property type="protein sequence ID" value="KRS17518.1"/>
    <property type="molecule type" value="Genomic_DNA"/>
</dbReference>
<dbReference type="KEGG" id="rid:RIdsm_02523"/>
<evidence type="ECO:0000313" key="3">
    <source>
        <dbReference type="Proteomes" id="UP000051401"/>
    </source>
</evidence>
<evidence type="ECO:0000313" key="1">
    <source>
        <dbReference type="EMBL" id="KRS17518.1"/>
    </source>
</evidence>
<evidence type="ECO:0000313" key="2">
    <source>
        <dbReference type="EMBL" id="QEW26721.1"/>
    </source>
</evidence>
<organism evidence="1 3">
    <name type="scientific">Roseovarius indicus</name>
    <dbReference type="NCBI Taxonomy" id="540747"/>
    <lineage>
        <taxon>Bacteria</taxon>
        <taxon>Pseudomonadati</taxon>
        <taxon>Pseudomonadota</taxon>
        <taxon>Alphaproteobacteria</taxon>
        <taxon>Rhodobacterales</taxon>
        <taxon>Roseobacteraceae</taxon>
        <taxon>Roseovarius</taxon>
    </lineage>
</organism>
<reference evidence="2 4" key="2">
    <citation type="submission" date="2018-08" db="EMBL/GenBank/DDBJ databases">
        <title>Genetic Globetrotter - A new plasmid hitch-hiking vast phylogenetic and geographic distances.</title>
        <authorList>
            <person name="Vollmers J."/>
            <person name="Petersen J."/>
        </authorList>
    </citation>
    <scope>NUCLEOTIDE SEQUENCE [LARGE SCALE GENOMIC DNA]</scope>
    <source>
        <strain evidence="2 4">DSM 26383</strain>
    </source>
</reference>
<dbReference type="Proteomes" id="UP000325785">
    <property type="component" value="Chromosome"/>
</dbReference>
<dbReference type="Proteomes" id="UP000051401">
    <property type="component" value="Unassembled WGS sequence"/>
</dbReference>
<gene>
    <name evidence="2" type="ORF">RIdsm_02523</name>
    <name evidence="1" type="ORF">XM52_13630</name>
</gene>
<sequence length="125" mass="14767">MSEQWLDSKEIKKALVEDGWRSPDTYDNFYCTAPLSPAVYLFLLHDVEKEFYSKALVAYVGMSVQLACRWHGHEILNEISVPGYWPMRWFKPTPERKLRQVERKYIQKFDPAWNVIGRTRGVALQ</sequence>
<protein>
    <submittedName>
        <fullName evidence="1">Uncharacterized protein</fullName>
    </submittedName>
</protein>
<accession>A0A0T5P9J7</accession>
<dbReference type="STRING" id="540747.SAMN04488031_101819"/>
<dbReference type="RefSeq" id="WP_057816688.1">
    <property type="nucleotide sequence ID" value="NZ_CP031598.1"/>
</dbReference>
<reference evidence="1 3" key="1">
    <citation type="submission" date="2015-04" db="EMBL/GenBank/DDBJ databases">
        <title>The draft genome sequence of Roseovarius indicus B108T.</title>
        <authorList>
            <person name="Li G."/>
            <person name="Lai Q."/>
            <person name="Shao Z."/>
            <person name="Yan P."/>
        </authorList>
    </citation>
    <scope>NUCLEOTIDE SEQUENCE [LARGE SCALE GENOMIC DNA]</scope>
    <source>
        <strain evidence="1 3">B108</strain>
    </source>
</reference>
<dbReference type="EMBL" id="CP031598">
    <property type="protein sequence ID" value="QEW26721.1"/>
    <property type="molecule type" value="Genomic_DNA"/>
</dbReference>